<evidence type="ECO:0000256" key="3">
    <source>
        <dbReference type="ARBA" id="ARBA00022553"/>
    </source>
</evidence>
<comment type="caution">
    <text evidence="11">The sequence shown here is derived from an EMBL/GenBank/DDBJ whole genome shotgun (WGS) entry which is preliminary data.</text>
</comment>
<accession>A0A9R1CRJ2</accession>
<feature type="domain" description="PAS" evidence="9">
    <location>
        <begin position="292"/>
        <end position="364"/>
    </location>
</feature>
<dbReference type="InterPro" id="IPR005467">
    <property type="entry name" value="His_kinase_dom"/>
</dbReference>
<dbReference type="InterPro" id="IPR013656">
    <property type="entry name" value="PAS_4"/>
</dbReference>
<dbReference type="InterPro" id="IPR004358">
    <property type="entry name" value="Sig_transdc_His_kin-like_C"/>
</dbReference>
<evidence type="ECO:0000259" key="9">
    <source>
        <dbReference type="PROSITE" id="PS50112"/>
    </source>
</evidence>
<dbReference type="PROSITE" id="PS50112">
    <property type="entry name" value="PAS"/>
    <property type="match status" value="3"/>
</dbReference>
<dbReference type="InterPro" id="IPR036890">
    <property type="entry name" value="HATPase_C_sf"/>
</dbReference>
<dbReference type="InterPro" id="IPR000700">
    <property type="entry name" value="PAS-assoc_C"/>
</dbReference>
<dbReference type="PROSITE" id="PS50110">
    <property type="entry name" value="RESPONSE_REGULATORY"/>
    <property type="match status" value="1"/>
</dbReference>
<dbReference type="SUPFAM" id="SSF55874">
    <property type="entry name" value="ATPase domain of HSP90 chaperone/DNA topoisomerase II/histidine kinase"/>
    <property type="match status" value="1"/>
</dbReference>
<evidence type="ECO:0000313" key="12">
    <source>
        <dbReference type="Proteomes" id="UP001139494"/>
    </source>
</evidence>
<feature type="non-terminal residue" evidence="11">
    <location>
        <position position="1"/>
    </location>
</feature>
<dbReference type="PROSITE" id="PS50109">
    <property type="entry name" value="HIS_KIN"/>
    <property type="match status" value="1"/>
</dbReference>
<keyword evidence="12" id="KW-1185">Reference proteome</keyword>
<feature type="domain" description="PAC" evidence="10">
    <location>
        <begin position="490"/>
        <end position="542"/>
    </location>
</feature>
<dbReference type="PRINTS" id="PR00344">
    <property type="entry name" value="BCTRLSENSOR"/>
</dbReference>
<keyword evidence="5" id="KW-0418">Kinase</keyword>
<dbReference type="InterPro" id="IPR001789">
    <property type="entry name" value="Sig_transdc_resp-reg_receiver"/>
</dbReference>
<comment type="catalytic activity">
    <reaction evidence="1">
        <text>ATP + protein L-histidine = ADP + protein N-phospho-L-histidine.</text>
        <dbReference type="EC" id="2.7.13.3"/>
    </reaction>
</comment>
<dbReference type="GO" id="GO:0004673">
    <property type="term" value="F:protein histidine kinase activity"/>
    <property type="evidence" value="ECO:0007669"/>
    <property type="project" value="UniProtKB-EC"/>
</dbReference>
<evidence type="ECO:0000256" key="2">
    <source>
        <dbReference type="ARBA" id="ARBA00012438"/>
    </source>
</evidence>
<dbReference type="Proteomes" id="UP001139494">
    <property type="component" value="Unassembled WGS sequence"/>
</dbReference>
<name>A0A9R1CRJ2_9EURY</name>
<feature type="domain" description="PAS" evidence="9">
    <location>
        <begin position="169"/>
        <end position="241"/>
    </location>
</feature>
<dbReference type="EC" id="2.7.13.3" evidence="2"/>
<feature type="domain" description="PAS" evidence="9">
    <location>
        <begin position="414"/>
        <end position="463"/>
    </location>
</feature>
<sequence length="748" mass="83124">CRALVLLDTVSKPCGLPWEAFYDTLLINNSWYTMAQSIRVLHVDTEPNSGDLTAAALDREVDYVLVETATSAAEGLDMIANYPPDCVLSTRDMLGQNGTGFLQQLRNEYPELPFILLTTDAGADVINKAISAGATDYFRTTSGPEQYQLLVNRIENTVQPRESGDELAQREELVELTEATANTGGWELDLEANELNITAGASRITGLPQDADLSLDGTIDIYHPDDRPEVRAAVDRAARTGQQVQGTWRIQPAAGGQRVVDVTITPATSSGEVTALRGTVQDVTERRERRKELEQIETLFQHTQGPLFLVDVGDELTIKRVNWAWEDATGISPDSTHGKTPRELLGKEQGSRVAQRYRECVRRQEPIEYEEQLQFDAHPTYWKTRIAPVIIDGDVEYIAGSTRNVTETRERQRELRIFKQAIDNTEVPITLAEPSEEDNPLVFVNTAYEQLTGYLEEEALGRNCRFLQGQNTNSEAVTALRTAIAAEKPITTTLRNYQKDGTEFWNRLTVTPIYDDDGTLIRYLGTQQDITERKEREKHVELLGRVLRHNLRNTLNVVRGRAEAICAETSGSVATDATRIIEVSDELLGLTEKEQKLADVLRGEPIQKPLDIEAVLERVISKTISEYPEATVTIECPTGMTARTTTDLAQALRELVENAIVHNGSESPDVCVTAARTETGVRIEVADNGPRIPDMERSILVDGVREEPLYHGRGLGMWVIRLIIAQAGGSVTVEQRSPTGNIVRVELP</sequence>
<dbReference type="PANTHER" id="PTHR43304">
    <property type="entry name" value="PHYTOCHROME-LIKE PROTEIN CPH1"/>
    <property type="match status" value="1"/>
</dbReference>
<dbReference type="PROSITE" id="PS50113">
    <property type="entry name" value="PAC"/>
    <property type="match status" value="1"/>
</dbReference>
<gene>
    <name evidence="11" type="ORF">KM295_10445</name>
</gene>
<comment type="caution">
    <text evidence="6">Lacks conserved residue(s) required for the propagation of feature annotation.</text>
</comment>
<dbReference type="Gene3D" id="3.30.565.10">
    <property type="entry name" value="Histidine kinase-like ATPase, C-terminal domain"/>
    <property type="match status" value="1"/>
</dbReference>
<dbReference type="CDD" id="cd00130">
    <property type="entry name" value="PAS"/>
    <property type="match status" value="2"/>
</dbReference>
<keyword evidence="4" id="KW-0808">Transferase</keyword>
<protein>
    <recommendedName>
        <fullName evidence="2">histidine kinase</fullName>
        <ecNumber evidence="2">2.7.13.3</ecNumber>
    </recommendedName>
</protein>
<dbReference type="PANTHER" id="PTHR43304:SF1">
    <property type="entry name" value="PAC DOMAIN-CONTAINING PROTEIN"/>
    <property type="match status" value="1"/>
</dbReference>
<dbReference type="SMART" id="SM00387">
    <property type="entry name" value="HATPase_c"/>
    <property type="match status" value="1"/>
</dbReference>
<evidence type="ECO:0000256" key="5">
    <source>
        <dbReference type="ARBA" id="ARBA00022777"/>
    </source>
</evidence>
<evidence type="ECO:0000259" key="10">
    <source>
        <dbReference type="PROSITE" id="PS50113"/>
    </source>
</evidence>
<evidence type="ECO:0000256" key="6">
    <source>
        <dbReference type="PROSITE-ProRule" id="PRU00169"/>
    </source>
</evidence>
<dbReference type="InterPro" id="IPR001610">
    <property type="entry name" value="PAC"/>
</dbReference>
<keyword evidence="3" id="KW-0597">Phosphoprotein</keyword>
<dbReference type="InterPro" id="IPR013655">
    <property type="entry name" value="PAS_fold_3"/>
</dbReference>
<dbReference type="InterPro" id="IPR011006">
    <property type="entry name" value="CheY-like_superfamily"/>
</dbReference>
<evidence type="ECO:0000256" key="1">
    <source>
        <dbReference type="ARBA" id="ARBA00000085"/>
    </source>
</evidence>
<organism evidence="11 12">
    <name type="scientific">Natronomonas aquatica</name>
    <dbReference type="NCBI Taxonomy" id="2841590"/>
    <lineage>
        <taxon>Archaea</taxon>
        <taxon>Methanobacteriati</taxon>
        <taxon>Methanobacteriota</taxon>
        <taxon>Stenosarchaea group</taxon>
        <taxon>Halobacteria</taxon>
        <taxon>Halobacteriales</taxon>
        <taxon>Natronomonadaceae</taxon>
        <taxon>Natronomonas</taxon>
    </lineage>
</organism>
<evidence type="ECO:0000259" key="8">
    <source>
        <dbReference type="PROSITE" id="PS50110"/>
    </source>
</evidence>
<dbReference type="EMBL" id="JAHLKM010000013">
    <property type="protein sequence ID" value="MCQ4333893.1"/>
    <property type="molecule type" value="Genomic_DNA"/>
</dbReference>
<evidence type="ECO:0000256" key="4">
    <source>
        <dbReference type="ARBA" id="ARBA00022679"/>
    </source>
</evidence>
<dbReference type="Pfam" id="PF02518">
    <property type="entry name" value="HATPase_c"/>
    <property type="match status" value="1"/>
</dbReference>
<dbReference type="InterPro" id="IPR003594">
    <property type="entry name" value="HATPase_dom"/>
</dbReference>
<dbReference type="SMART" id="SM00086">
    <property type="entry name" value="PAC"/>
    <property type="match status" value="2"/>
</dbReference>
<dbReference type="Pfam" id="PF08447">
    <property type="entry name" value="PAS_3"/>
    <property type="match status" value="1"/>
</dbReference>
<dbReference type="RefSeq" id="WP_256029917.1">
    <property type="nucleotide sequence ID" value="NZ_JAHLKM010000013.1"/>
</dbReference>
<dbReference type="AlphaFoldDB" id="A0A9R1CRJ2"/>
<dbReference type="Pfam" id="PF00072">
    <property type="entry name" value="Response_reg"/>
    <property type="match status" value="1"/>
</dbReference>
<evidence type="ECO:0000313" key="11">
    <source>
        <dbReference type="EMBL" id="MCQ4333893.1"/>
    </source>
</evidence>
<dbReference type="Pfam" id="PF13426">
    <property type="entry name" value="PAS_9"/>
    <property type="match status" value="1"/>
</dbReference>
<dbReference type="Gene3D" id="3.30.450.20">
    <property type="entry name" value="PAS domain"/>
    <property type="match status" value="3"/>
</dbReference>
<dbReference type="NCBIfam" id="TIGR00229">
    <property type="entry name" value="sensory_box"/>
    <property type="match status" value="3"/>
</dbReference>
<dbReference type="SUPFAM" id="SSF52172">
    <property type="entry name" value="CheY-like"/>
    <property type="match status" value="1"/>
</dbReference>
<dbReference type="InterPro" id="IPR035965">
    <property type="entry name" value="PAS-like_dom_sf"/>
</dbReference>
<feature type="domain" description="Histidine kinase" evidence="7">
    <location>
        <begin position="546"/>
        <end position="748"/>
    </location>
</feature>
<dbReference type="GO" id="GO:0000160">
    <property type="term" value="P:phosphorelay signal transduction system"/>
    <property type="evidence" value="ECO:0007669"/>
    <property type="project" value="InterPro"/>
</dbReference>
<feature type="domain" description="Response regulatory" evidence="8">
    <location>
        <begin position="39"/>
        <end position="155"/>
    </location>
</feature>
<evidence type="ECO:0000259" key="7">
    <source>
        <dbReference type="PROSITE" id="PS50109"/>
    </source>
</evidence>
<dbReference type="CDD" id="cd00156">
    <property type="entry name" value="REC"/>
    <property type="match status" value="1"/>
</dbReference>
<dbReference type="Gene3D" id="3.40.50.2300">
    <property type="match status" value="1"/>
</dbReference>
<dbReference type="InterPro" id="IPR052162">
    <property type="entry name" value="Sensor_kinase/Photoreceptor"/>
</dbReference>
<proteinExistence type="predicted"/>
<dbReference type="SMART" id="SM00448">
    <property type="entry name" value="REC"/>
    <property type="match status" value="1"/>
</dbReference>
<reference evidence="11" key="1">
    <citation type="journal article" date="2023" name="Front. Microbiol.">
        <title>Genomic-based phylogenetic and metabolic analyses of the genus Natronomonas, and description of Natronomonas aquatica sp. nov.</title>
        <authorList>
            <person name="Garcia-Roldan A."/>
            <person name="Duran-Viseras A."/>
            <person name="de la Haba R.R."/>
            <person name="Corral P."/>
            <person name="Sanchez-Porro C."/>
            <person name="Ventosa A."/>
        </authorList>
    </citation>
    <scope>NUCLEOTIDE SEQUENCE</scope>
    <source>
        <strain evidence="11">F2-12</strain>
    </source>
</reference>
<dbReference type="SMART" id="SM00091">
    <property type="entry name" value="PAS"/>
    <property type="match status" value="3"/>
</dbReference>
<dbReference type="SUPFAM" id="SSF55785">
    <property type="entry name" value="PYP-like sensor domain (PAS domain)"/>
    <property type="match status" value="3"/>
</dbReference>
<dbReference type="Pfam" id="PF08448">
    <property type="entry name" value="PAS_4"/>
    <property type="match status" value="1"/>
</dbReference>
<dbReference type="CDD" id="cd16936">
    <property type="entry name" value="HATPase_RsbW-like"/>
    <property type="match status" value="1"/>
</dbReference>
<dbReference type="InterPro" id="IPR000014">
    <property type="entry name" value="PAS"/>
</dbReference>